<dbReference type="InterPro" id="IPR032490">
    <property type="entry name" value="DUF5047"/>
</dbReference>
<evidence type="ECO:0000259" key="1">
    <source>
        <dbReference type="Pfam" id="PF16466"/>
    </source>
</evidence>
<protein>
    <recommendedName>
        <fullName evidence="1">DUF5047 domain-containing protein</fullName>
    </recommendedName>
</protein>
<accession>A0A841E056</accession>
<keyword evidence="3" id="KW-1185">Reference proteome</keyword>
<dbReference type="Proteomes" id="UP000558997">
    <property type="component" value="Unassembled WGS sequence"/>
</dbReference>
<reference evidence="2 3" key="1">
    <citation type="submission" date="2020-08" db="EMBL/GenBank/DDBJ databases">
        <title>Sequencing the genomes of 1000 actinobacteria strains.</title>
        <authorList>
            <person name="Klenk H.-P."/>
        </authorList>
    </citation>
    <scope>NUCLEOTIDE SEQUENCE [LARGE SCALE GENOMIC DNA]</scope>
    <source>
        <strain evidence="2 3">DSM 17294</strain>
    </source>
</reference>
<feature type="domain" description="DUF5047" evidence="1">
    <location>
        <begin position="73"/>
        <end position="184"/>
    </location>
</feature>
<proteinExistence type="predicted"/>
<organism evidence="2 3">
    <name type="scientific">Kribbella solani</name>
    <dbReference type="NCBI Taxonomy" id="236067"/>
    <lineage>
        <taxon>Bacteria</taxon>
        <taxon>Bacillati</taxon>
        <taxon>Actinomycetota</taxon>
        <taxon>Actinomycetes</taxon>
        <taxon>Propionibacteriales</taxon>
        <taxon>Kribbellaceae</taxon>
        <taxon>Kribbella</taxon>
    </lineage>
</organism>
<evidence type="ECO:0000313" key="3">
    <source>
        <dbReference type="Proteomes" id="UP000558997"/>
    </source>
</evidence>
<name>A0A841E056_9ACTN</name>
<dbReference type="AlphaFoldDB" id="A0A841E056"/>
<comment type="caution">
    <text evidence="2">The sequence shown here is derived from an EMBL/GenBank/DDBJ whole genome shotgun (WGS) entry which is preliminary data.</text>
</comment>
<gene>
    <name evidence="2" type="ORF">HDA44_005757</name>
</gene>
<dbReference type="RefSeq" id="WP_184839611.1">
    <property type="nucleotide sequence ID" value="NZ_BAAAVN010000008.1"/>
</dbReference>
<sequence>MRPVSAAFLSTLRGSHGACFRARVCTSFQTGNDPDGVEIPILDGNVQAASTANIRATLNLTTGRDPQGAVPAAEWPRNASGLLAPYGNEIFVESGVAYGNGSHEWVSHGYFRINNPEQDDAPTGPIDITATDRMAGIIDGRFLTPRQFASTMTFGQLVAQLVTEVYPLATISWDDTGVRDTTVGRTVTADRDRYQTLMDLVTSLGKVGYWRYDGVFRVETPPAISGTPSWEVNSGRNGVLTKLSRSITREGIYNVVVASGEATDTTPPVWGAVADLSPSSPTRYGGPFGPVPRFYTSPFLTTNDQCRLAAEVLLRKSLGLPYSVNCEAVPNPALEPDDLIRIGTERHIIDVVTIPLHPRSPITITTRKQYGEQTGDVTE</sequence>
<dbReference type="EMBL" id="JACHNF010000001">
    <property type="protein sequence ID" value="MBB5982416.1"/>
    <property type="molecule type" value="Genomic_DNA"/>
</dbReference>
<dbReference type="Pfam" id="PF16466">
    <property type="entry name" value="DUF5047"/>
    <property type="match status" value="1"/>
</dbReference>
<evidence type="ECO:0000313" key="2">
    <source>
        <dbReference type="EMBL" id="MBB5982416.1"/>
    </source>
</evidence>